<dbReference type="GO" id="GO:0071013">
    <property type="term" value="C:catalytic step 2 spliceosome"/>
    <property type="evidence" value="ECO:0007669"/>
    <property type="project" value="TreeGrafter"/>
</dbReference>
<reference evidence="11" key="1">
    <citation type="submission" date="2016-03" db="EMBL/GenBank/DDBJ databases">
        <authorList>
            <person name="Guldener U."/>
        </authorList>
    </citation>
    <scope>NUCLEOTIDE SEQUENCE [LARGE SCALE GENOMIC DNA]</scope>
    <source>
        <strain evidence="11">04CH-RAC-A.6.1</strain>
    </source>
</reference>
<feature type="compositionally biased region" description="Basic and acidic residues" evidence="8">
    <location>
        <begin position="276"/>
        <end position="288"/>
    </location>
</feature>
<dbReference type="InterPro" id="IPR039853">
    <property type="entry name" value="Pinin"/>
</dbReference>
<feature type="compositionally biased region" description="Basic and acidic residues" evidence="8">
    <location>
        <begin position="203"/>
        <end position="238"/>
    </location>
</feature>
<comment type="similarity">
    <text evidence="2">Belongs to the pinin family.</text>
</comment>
<dbReference type="GO" id="GO:0006397">
    <property type="term" value="P:mRNA processing"/>
    <property type="evidence" value="ECO:0007669"/>
    <property type="project" value="UniProtKB-KW"/>
</dbReference>
<keyword evidence="7" id="KW-0539">Nucleus</keyword>
<dbReference type="PANTHER" id="PTHR12707">
    <property type="entry name" value="PINN"/>
    <property type="match status" value="1"/>
</dbReference>
<dbReference type="EMBL" id="FJUX01000062">
    <property type="protein sequence ID" value="CZT03427.1"/>
    <property type="molecule type" value="Genomic_DNA"/>
</dbReference>
<dbReference type="OrthoDB" id="330772at2759"/>
<accession>A0A1E1KYU5</accession>
<comment type="subcellular location">
    <subcellularLocation>
        <location evidence="1">Nucleus</location>
    </subcellularLocation>
</comment>
<dbReference type="Proteomes" id="UP000178912">
    <property type="component" value="Unassembled WGS sequence"/>
</dbReference>
<keyword evidence="5" id="KW-0804">Transcription</keyword>
<feature type="domain" description="Pinin/SDK/MemA protein" evidence="9">
    <location>
        <begin position="84"/>
        <end position="198"/>
    </location>
</feature>
<evidence type="ECO:0000256" key="3">
    <source>
        <dbReference type="ARBA" id="ARBA00022664"/>
    </source>
</evidence>
<evidence type="ECO:0000313" key="10">
    <source>
        <dbReference type="EMBL" id="CZT03427.1"/>
    </source>
</evidence>
<protein>
    <submittedName>
        <fullName evidence="10">Related to nuclear protein SDK3</fullName>
    </submittedName>
</protein>
<evidence type="ECO:0000256" key="1">
    <source>
        <dbReference type="ARBA" id="ARBA00004123"/>
    </source>
</evidence>
<keyword evidence="4" id="KW-0805">Transcription regulation</keyword>
<evidence type="ECO:0000313" key="11">
    <source>
        <dbReference type="Proteomes" id="UP000178912"/>
    </source>
</evidence>
<feature type="compositionally biased region" description="Basic and acidic residues" evidence="8">
    <location>
        <begin position="63"/>
        <end position="88"/>
    </location>
</feature>
<dbReference type="PANTHER" id="PTHR12707:SF0">
    <property type="entry name" value="PININ"/>
    <property type="match status" value="1"/>
</dbReference>
<evidence type="ECO:0000256" key="6">
    <source>
        <dbReference type="ARBA" id="ARBA00023187"/>
    </source>
</evidence>
<dbReference type="Pfam" id="PF04696">
    <property type="entry name" value="Pinin_SDK_memA"/>
    <property type="match status" value="1"/>
</dbReference>
<gene>
    <name evidence="10" type="ORF">RAG0_10182</name>
</gene>
<evidence type="ECO:0000259" key="9">
    <source>
        <dbReference type="Pfam" id="PF04696"/>
    </source>
</evidence>
<evidence type="ECO:0000256" key="7">
    <source>
        <dbReference type="ARBA" id="ARBA00023242"/>
    </source>
</evidence>
<feature type="compositionally biased region" description="Polar residues" evidence="8">
    <location>
        <begin position="99"/>
        <end position="109"/>
    </location>
</feature>
<keyword evidence="3" id="KW-0507">mRNA processing</keyword>
<keyword evidence="11" id="KW-1185">Reference proteome</keyword>
<feature type="region of interest" description="Disordered" evidence="8">
    <location>
        <begin position="203"/>
        <end position="301"/>
    </location>
</feature>
<feature type="compositionally biased region" description="Polar residues" evidence="8">
    <location>
        <begin position="251"/>
        <end position="269"/>
    </location>
</feature>
<dbReference type="GO" id="GO:0008380">
    <property type="term" value="P:RNA splicing"/>
    <property type="evidence" value="ECO:0007669"/>
    <property type="project" value="UniProtKB-KW"/>
</dbReference>
<keyword evidence="6" id="KW-0508">mRNA splicing</keyword>
<organism evidence="10 11">
    <name type="scientific">Rhynchosporium agropyri</name>
    <dbReference type="NCBI Taxonomy" id="914238"/>
    <lineage>
        <taxon>Eukaryota</taxon>
        <taxon>Fungi</taxon>
        <taxon>Dikarya</taxon>
        <taxon>Ascomycota</taxon>
        <taxon>Pezizomycotina</taxon>
        <taxon>Leotiomycetes</taxon>
        <taxon>Helotiales</taxon>
        <taxon>Ploettnerulaceae</taxon>
        <taxon>Rhynchosporium</taxon>
    </lineage>
</organism>
<feature type="compositionally biased region" description="Polar residues" evidence="8">
    <location>
        <begin position="44"/>
        <end position="55"/>
    </location>
</feature>
<dbReference type="InterPro" id="IPR006786">
    <property type="entry name" value="Pinin_SDK_MemA"/>
</dbReference>
<evidence type="ECO:0000256" key="2">
    <source>
        <dbReference type="ARBA" id="ARBA00010386"/>
    </source>
</evidence>
<evidence type="ECO:0000256" key="8">
    <source>
        <dbReference type="SAM" id="MobiDB-lite"/>
    </source>
</evidence>
<dbReference type="AlphaFoldDB" id="A0A1E1KYU5"/>
<evidence type="ECO:0000256" key="4">
    <source>
        <dbReference type="ARBA" id="ARBA00023015"/>
    </source>
</evidence>
<evidence type="ECO:0000256" key="5">
    <source>
        <dbReference type="ARBA" id="ARBA00023163"/>
    </source>
</evidence>
<feature type="region of interest" description="Disordered" evidence="8">
    <location>
        <begin position="1"/>
        <end position="112"/>
    </location>
</feature>
<sequence length="301" mass="34151">MADTNGPISSVVVLPEAEAITAPLKRQKSSASDSTTKRPRLSLEASSHFPTTLRDSPQPIEPSKSEPEVKVEDGAQNRRKSSVQEEKKRGQRLFGGLLSTLSQSTPNGQQKRRLEIEKRQHEKVKQQKEADEARRRERLADLKAIRRAEQIIYDEAEMQTRHSNLLAMANFLSTKAQPKIYYKPWKLLPEDEERIKSQLREAEAMVERETTQFDLRHPNRPGRAEKEERPEGTGKETVGEPQDDSLLGEPQNESPSVSKVDNTTNSHAQIPQPEQHQAEKQAQEEHNGEVLVENAEDTVIY</sequence>
<name>A0A1E1KYU5_9HELO</name>
<proteinExistence type="inferred from homology"/>